<evidence type="ECO:0000256" key="6">
    <source>
        <dbReference type="SAM" id="Phobius"/>
    </source>
</evidence>
<organism evidence="7 8">
    <name type="scientific">Septoria linicola</name>
    <dbReference type="NCBI Taxonomy" id="215465"/>
    <lineage>
        <taxon>Eukaryota</taxon>
        <taxon>Fungi</taxon>
        <taxon>Dikarya</taxon>
        <taxon>Ascomycota</taxon>
        <taxon>Pezizomycotina</taxon>
        <taxon>Dothideomycetes</taxon>
        <taxon>Dothideomycetidae</taxon>
        <taxon>Mycosphaerellales</taxon>
        <taxon>Mycosphaerellaceae</taxon>
        <taxon>Septoria</taxon>
    </lineage>
</organism>
<protein>
    <recommendedName>
        <fullName evidence="9">PQ loop repeat protein</fullName>
    </recommendedName>
</protein>
<reference evidence="7" key="1">
    <citation type="submission" date="2022-06" db="EMBL/GenBank/DDBJ databases">
        <title>Complete genome sequences of two strains of the flax pathogen Septoria linicola.</title>
        <authorList>
            <person name="Lapalu N."/>
            <person name="Simon A."/>
            <person name="Demenou B."/>
            <person name="Paumier D."/>
            <person name="Guillot M.-P."/>
            <person name="Gout L."/>
            <person name="Valade R."/>
        </authorList>
    </citation>
    <scope>NUCLEOTIDE SEQUENCE</scope>
    <source>
        <strain evidence="7">SE15195</strain>
    </source>
</reference>
<evidence type="ECO:0000256" key="1">
    <source>
        <dbReference type="ARBA" id="ARBA00004141"/>
    </source>
</evidence>
<evidence type="ECO:0000313" key="8">
    <source>
        <dbReference type="Proteomes" id="UP001056384"/>
    </source>
</evidence>
<name>A0A9Q9ENK7_9PEZI</name>
<dbReference type="Gene3D" id="1.20.1280.290">
    <property type="match status" value="2"/>
</dbReference>
<dbReference type="InterPro" id="IPR006603">
    <property type="entry name" value="PQ-loop_rpt"/>
</dbReference>
<dbReference type="GO" id="GO:0016020">
    <property type="term" value="C:membrane"/>
    <property type="evidence" value="ECO:0007669"/>
    <property type="project" value="UniProtKB-SubCell"/>
</dbReference>
<feature type="transmembrane region" description="Helical" evidence="6">
    <location>
        <begin position="212"/>
        <end position="235"/>
    </location>
</feature>
<dbReference type="EMBL" id="CP099426">
    <property type="protein sequence ID" value="USW56699.1"/>
    <property type="molecule type" value="Genomic_DNA"/>
</dbReference>
<dbReference type="AlphaFoldDB" id="A0A9Q9ENK7"/>
<evidence type="ECO:0000256" key="2">
    <source>
        <dbReference type="ARBA" id="ARBA00022692"/>
    </source>
</evidence>
<feature type="transmembrane region" description="Helical" evidence="6">
    <location>
        <begin position="54"/>
        <end position="72"/>
    </location>
</feature>
<dbReference type="PANTHER" id="PTHR16201:SF11">
    <property type="entry name" value="PQ-LOOP REPEAT-CONTAINING PROTEIN"/>
    <property type="match status" value="1"/>
</dbReference>
<feature type="transmembrane region" description="Helical" evidence="6">
    <location>
        <begin position="147"/>
        <end position="169"/>
    </location>
</feature>
<feature type="transmembrane region" description="Helical" evidence="6">
    <location>
        <begin position="92"/>
        <end position="115"/>
    </location>
</feature>
<sequence>MAPDLSQHCVPLQHPSWFPVTLAAVLVVGILISYLPQHFKIISRKSSEGISPWWVLLGGLSSIAAIGNIVTLPTSRADMLCCREIGEGPCAAALLGVMQIAVQFSCFMIIVFLYITFAPREEDGDTLSSSTATLTKPPPTSRPRDPLIVGSAISISLFLVAAISLFLVLRYPHHTQRWADILGTVSGVLAAVQYLPQIYFTAKIRDLKSLSIGTLIIQAPGAFLFAYSLFLRVGMEGWSTWLVYMVTGALQIVLLGMAFSFWTVKQRERREDEAAAADERSALLQYRFRLRGGADDDSDDPTLNLIAHPEPRRRSLREKTAGVLRRGSTAIVNRARSLSQAETYRNGWRRLSDPETYTTIWKRLRSLFRRRDSVLDNDDLERGHQQGYNTMDGAAAENAIGNTFRNTAFTQTNRQSHRRQESNVAPEILSPTTGSRIRPPTPPPAHPNPRTDTPPDLPGDFDIANMIEDGGSAFDLTATHRGA</sequence>
<dbReference type="Pfam" id="PF04193">
    <property type="entry name" value="PQ-loop"/>
    <property type="match status" value="2"/>
</dbReference>
<keyword evidence="4 6" id="KW-0472">Membrane</keyword>
<dbReference type="SMART" id="SM00679">
    <property type="entry name" value="CTNS"/>
    <property type="match status" value="2"/>
</dbReference>
<dbReference type="InterPro" id="IPR051415">
    <property type="entry name" value="LAAT-1"/>
</dbReference>
<evidence type="ECO:0000256" key="3">
    <source>
        <dbReference type="ARBA" id="ARBA00022989"/>
    </source>
</evidence>
<keyword evidence="3 6" id="KW-1133">Transmembrane helix</keyword>
<feature type="transmembrane region" description="Helical" evidence="6">
    <location>
        <begin position="16"/>
        <end position="34"/>
    </location>
</feature>
<gene>
    <name evidence="7" type="ORF">Slin15195_G100180</name>
</gene>
<evidence type="ECO:0000313" key="7">
    <source>
        <dbReference type="EMBL" id="USW56699.1"/>
    </source>
</evidence>
<dbReference type="PANTHER" id="PTHR16201">
    <property type="entry name" value="SEVEN TRANSMEMBRANE PROTEIN 1-RELATED"/>
    <property type="match status" value="1"/>
</dbReference>
<accession>A0A9Q9ENK7</accession>
<evidence type="ECO:0000256" key="4">
    <source>
        <dbReference type="ARBA" id="ARBA00023136"/>
    </source>
</evidence>
<proteinExistence type="predicted"/>
<evidence type="ECO:0008006" key="9">
    <source>
        <dbReference type="Google" id="ProtNLM"/>
    </source>
</evidence>
<dbReference type="Proteomes" id="UP001056384">
    <property type="component" value="Chromosome 9"/>
</dbReference>
<keyword evidence="2 6" id="KW-0812">Transmembrane</keyword>
<evidence type="ECO:0000256" key="5">
    <source>
        <dbReference type="SAM" id="MobiDB-lite"/>
    </source>
</evidence>
<comment type="subcellular location">
    <subcellularLocation>
        <location evidence="1">Membrane</location>
        <topology evidence="1">Multi-pass membrane protein</topology>
    </subcellularLocation>
</comment>
<dbReference type="OrthoDB" id="19344at2759"/>
<feature type="transmembrane region" description="Helical" evidence="6">
    <location>
        <begin position="241"/>
        <end position="262"/>
    </location>
</feature>
<keyword evidence="8" id="KW-1185">Reference proteome</keyword>
<feature type="region of interest" description="Disordered" evidence="5">
    <location>
        <begin position="411"/>
        <end position="462"/>
    </location>
</feature>